<gene>
    <name evidence="1" type="ORF">APZ42_009649</name>
</gene>
<dbReference type="AlphaFoldDB" id="A0A164DW90"/>
<accession>A0A164DW90</accession>
<evidence type="ECO:0000313" key="2">
    <source>
        <dbReference type="Proteomes" id="UP000076858"/>
    </source>
</evidence>
<reference evidence="1 2" key="1">
    <citation type="submission" date="2016-03" db="EMBL/GenBank/DDBJ databases">
        <title>EvidentialGene: Evidence-directed Construction of Genes on Genomes.</title>
        <authorList>
            <person name="Gilbert D.G."/>
            <person name="Choi J.-H."/>
            <person name="Mockaitis K."/>
            <person name="Colbourne J."/>
            <person name="Pfrender M."/>
        </authorList>
    </citation>
    <scope>NUCLEOTIDE SEQUENCE [LARGE SCALE GENOMIC DNA]</scope>
    <source>
        <strain evidence="1 2">Xinb3</strain>
        <tissue evidence="1">Complete organism</tissue>
    </source>
</reference>
<sequence length="41" mass="4804">LLRTTLHFSIVYRMALKSMLLVDFHRRSCRPINGGMKIAEK</sequence>
<keyword evidence="2" id="KW-1185">Reference proteome</keyword>
<protein>
    <submittedName>
        <fullName evidence="1">Uncharacterized protein</fullName>
    </submittedName>
</protein>
<dbReference type="Proteomes" id="UP000076858">
    <property type="component" value="Unassembled WGS sequence"/>
</dbReference>
<feature type="non-terminal residue" evidence="1">
    <location>
        <position position="1"/>
    </location>
</feature>
<proteinExistence type="predicted"/>
<organism evidence="1 2">
    <name type="scientific">Daphnia magna</name>
    <dbReference type="NCBI Taxonomy" id="35525"/>
    <lineage>
        <taxon>Eukaryota</taxon>
        <taxon>Metazoa</taxon>
        <taxon>Ecdysozoa</taxon>
        <taxon>Arthropoda</taxon>
        <taxon>Crustacea</taxon>
        <taxon>Branchiopoda</taxon>
        <taxon>Diplostraca</taxon>
        <taxon>Cladocera</taxon>
        <taxon>Anomopoda</taxon>
        <taxon>Daphniidae</taxon>
        <taxon>Daphnia</taxon>
    </lineage>
</organism>
<dbReference type="EMBL" id="LRGB01025844">
    <property type="protein sequence ID" value="KZR96171.1"/>
    <property type="molecule type" value="Genomic_DNA"/>
</dbReference>
<name>A0A164DW90_9CRUS</name>
<evidence type="ECO:0000313" key="1">
    <source>
        <dbReference type="EMBL" id="KZR96171.1"/>
    </source>
</evidence>
<comment type="caution">
    <text evidence="1">The sequence shown here is derived from an EMBL/GenBank/DDBJ whole genome shotgun (WGS) entry which is preliminary data.</text>
</comment>